<dbReference type="EMBL" id="JAGHQM010000027">
    <property type="protein sequence ID" value="KAH0566181.1"/>
    <property type="molecule type" value="Genomic_DNA"/>
</dbReference>
<reference evidence="1" key="1">
    <citation type="submission" date="2021-03" db="EMBL/GenBank/DDBJ databases">
        <title>Comparative genomics and phylogenomic investigation of the class Geoglossomycetes provide insights into ecological specialization and systematics.</title>
        <authorList>
            <person name="Melie T."/>
            <person name="Pirro S."/>
            <person name="Miller A.N."/>
            <person name="Quandt A."/>
        </authorList>
    </citation>
    <scope>NUCLEOTIDE SEQUENCE</scope>
    <source>
        <strain evidence="1">CAQ_001_2017</strain>
    </source>
</reference>
<protein>
    <submittedName>
        <fullName evidence="1">Uncharacterized protein</fullName>
    </submittedName>
</protein>
<keyword evidence="2" id="KW-1185">Reference proteome</keyword>
<sequence>MWSTESSFSYVEYSRLSPSAASSSTTVQLPDSPNYQKDDDVQDVLSRGAAPLKAIYIAIVETDDYPQCLMKQDDWDALTSHFGVDQGFVDTCVGDGFASEGKGKGNVRDGRVSFWNVSRVARSDPSTQATSFLQLGVFVTFDLITSSATYIAVLKGRDPVVMPCWYTPLPADSPFEILAPTFKSVVQAWALYFRAQDEVLSASEGSTATHPDSFDVWQILSLSKVYIKCRAELRILERTLDFMVTEHEEYLGFRPASSYAGETVRSHHCQAKRLIDQADCFLERINALKSIHLNQNALANCHATKQVAQQTKSLSQASTRDSISMRTIAAIQLCFLPAIFVSV</sequence>
<evidence type="ECO:0000313" key="1">
    <source>
        <dbReference type="EMBL" id="KAH0566181.1"/>
    </source>
</evidence>
<dbReference type="AlphaFoldDB" id="A0A9P8LIL7"/>
<dbReference type="Proteomes" id="UP000750711">
    <property type="component" value="Unassembled WGS sequence"/>
</dbReference>
<name>A0A9P8LIL7_9PEZI</name>
<accession>A0A9P8LIL7</accession>
<proteinExistence type="predicted"/>
<evidence type="ECO:0000313" key="2">
    <source>
        <dbReference type="Proteomes" id="UP000750711"/>
    </source>
</evidence>
<organism evidence="1 2">
    <name type="scientific">Trichoglossum hirsutum</name>
    <dbReference type="NCBI Taxonomy" id="265104"/>
    <lineage>
        <taxon>Eukaryota</taxon>
        <taxon>Fungi</taxon>
        <taxon>Dikarya</taxon>
        <taxon>Ascomycota</taxon>
        <taxon>Pezizomycotina</taxon>
        <taxon>Geoglossomycetes</taxon>
        <taxon>Geoglossales</taxon>
        <taxon>Geoglossaceae</taxon>
        <taxon>Trichoglossum</taxon>
    </lineage>
</organism>
<gene>
    <name evidence="1" type="ORF">GP486_000413</name>
</gene>
<comment type="caution">
    <text evidence="1">The sequence shown here is derived from an EMBL/GenBank/DDBJ whole genome shotgun (WGS) entry which is preliminary data.</text>
</comment>